<dbReference type="InterPro" id="IPR001895">
    <property type="entry name" value="RASGEF_cat_dom"/>
</dbReference>
<comment type="caution">
    <text evidence="4">The sequence shown here is derived from an EMBL/GenBank/DDBJ whole genome shotgun (WGS) entry which is preliminary data.</text>
</comment>
<keyword evidence="5" id="KW-1185">Reference proteome</keyword>
<dbReference type="OrthoDB" id="6021951at2759"/>
<accession>A0A8K0JUH0</accession>
<protein>
    <recommendedName>
        <fullName evidence="3">Ras-GEF domain-containing protein</fullName>
    </recommendedName>
</protein>
<dbReference type="SUPFAM" id="SSF48366">
    <property type="entry name" value="Ras GEF"/>
    <property type="match status" value="1"/>
</dbReference>
<evidence type="ECO:0000313" key="4">
    <source>
        <dbReference type="EMBL" id="KAG8222683.1"/>
    </source>
</evidence>
<evidence type="ECO:0000256" key="1">
    <source>
        <dbReference type="ARBA" id="ARBA00022658"/>
    </source>
</evidence>
<dbReference type="InterPro" id="IPR008937">
    <property type="entry name" value="Ras-like_GEF"/>
</dbReference>
<dbReference type="Pfam" id="PF00617">
    <property type="entry name" value="RasGEF"/>
    <property type="match status" value="1"/>
</dbReference>
<dbReference type="Proteomes" id="UP000792457">
    <property type="component" value="Unassembled WGS sequence"/>
</dbReference>
<name>A0A8K0JUH0_LADFU</name>
<evidence type="ECO:0000256" key="2">
    <source>
        <dbReference type="PROSITE-ProRule" id="PRU00168"/>
    </source>
</evidence>
<dbReference type="GO" id="GO:0005886">
    <property type="term" value="C:plasma membrane"/>
    <property type="evidence" value="ECO:0007669"/>
    <property type="project" value="TreeGrafter"/>
</dbReference>
<keyword evidence="1 2" id="KW-0344">Guanine-nucleotide releasing factor</keyword>
<dbReference type="PANTHER" id="PTHR23113">
    <property type="entry name" value="GUANINE NUCLEOTIDE EXCHANGE FACTOR"/>
    <property type="match status" value="1"/>
</dbReference>
<dbReference type="Gene3D" id="1.10.840.10">
    <property type="entry name" value="Ras guanine-nucleotide exchange factors catalytic domain"/>
    <property type="match status" value="1"/>
</dbReference>
<organism evidence="4 5">
    <name type="scientific">Ladona fulva</name>
    <name type="common">Scarce chaser dragonfly</name>
    <name type="synonym">Libellula fulva</name>
    <dbReference type="NCBI Taxonomy" id="123851"/>
    <lineage>
        <taxon>Eukaryota</taxon>
        <taxon>Metazoa</taxon>
        <taxon>Ecdysozoa</taxon>
        <taxon>Arthropoda</taxon>
        <taxon>Hexapoda</taxon>
        <taxon>Insecta</taxon>
        <taxon>Pterygota</taxon>
        <taxon>Palaeoptera</taxon>
        <taxon>Odonata</taxon>
        <taxon>Epiprocta</taxon>
        <taxon>Anisoptera</taxon>
        <taxon>Libelluloidea</taxon>
        <taxon>Libellulidae</taxon>
        <taxon>Ladona</taxon>
    </lineage>
</organism>
<reference evidence="4" key="2">
    <citation type="submission" date="2017-10" db="EMBL/GenBank/DDBJ databases">
        <title>Ladona fulva Genome sequencing and assembly.</title>
        <authorList>
            <person name="Murali S."/>
            <person name="Richards S."/>
            <person name="Bandaranaike D."/>
            <person name="Bellair M."/>
            <person name="Blankenburg K."/>
            <person name="Chao H."/>
            <person name="Dinh H."/>
            <person name="Doddapaneni H."/>
            <person name="Dugan-Rocha S."/>
            <person name="Elkadiri S."/>
            <person name="Gnanaolivu R."/>
            <person name="Hernandez B."/>
            <person name="Skinner E."/>
            <person name="Javaid M."/>
            <person name="Lee S."/>
            <person name="Li M."/>
            <person name="Ming W."/>
            <person name="Munidasa M."/>
            <person name="Muniz J."/>
            <person name="Nguyen L."/>
            <person name="Hughes D."/>
            <person name="Osuji N."/>
            <person name="Pu L.-L."/>
            <person name="Puazo M."/>
            <person name="Qu C."/>
            <person name="Quiroz J."/>
            <person name="Raj R."/>
            <person name="Weissenberger G."/>
            <person name="Xin Y."/>
            <person name="Zou X."/>
            <person name="Han Y."/>
            <person name="Worley K."/>
            <person name="Muzny D."/>
            <person name="Gibbs R."/>
        </authorList>
    </citation>
    <scope>NUCLEOTIDE SEQUENCE</scope>
    <source>
        <strain evidence="4">Sampled in the wild</strain>
    </source>
</reference>
<dbReference type="AlphaFoldDB" id="A0A8K0JUH0"/>
<dbReference type="PANTHER" id="PTHR23113:SF368">
    <property type="entry name" value="CELL DIVISION CONTROL PROTEIN 25"/>
    <property type="match status" value="1"/>
</dbReference>
<proteinExistence type="predicted"/>
<dbReference type="InterPro" id="IPR023578">
    <property type="entry name" value="Ras_GEF_dom_sf"/>
</dbReference>
<dbReference type="GO" id="GO:0005085">
    <property type="term" value="F:guanyl-nucleotide exchange factor activity"/>
    <property type="evidence" value="ECO:0007669"/>
    <property type="project" value="UniProtKB-KW"/>
</dbReference>
<sequence length="447" mass="52097">YEKEIRRKICISGEENLICEYCSCKLSGQNQDMNNLTTFQSMLKFHIKIFARDFTSTTLAYQLTMIDRDLFLQIPVSELGLIIYQKYHLKEKSFLYPFASLHNGTPCISALISFSHRISCLVSSAVLEGESIKERARSVVHFINIAHKCFQLQNFQSCRSILFGLQSPSIFRLRETWKYVKRKNYNKYQTFRHLCRFYINVQMTGYSCISKNSRRIPFLPCINFILNYLQETKSNVEMVHESYIAKASKGSEQKIEMDIQNAVGGDVKRWRKEPDLLNNEDAERNVPKAHRSKLIGFLSTVFRINRTQKISKRRFSGTVDTLSEQSPKAAMDNYSKGKSNDCFSLTDMNDNTLKLYFSSVGKDWSSSEILDQEKHSNFYREVGYTHECVHENRMEIFKKTAETLISSQYCAYNYALPQSDLAKEYILKAKYKDHIQNYKLSLQVENS</sequence>
<dbReference type="GO" id="GO:0007265">
    <property type="term" value="P:Ras protein signal transduction"/>
    <property type="evidence" value="ECO:0007669"/>
    <property type="project" value="TreeGrafter"/>
</dbReference>
<dbReference type="InterPro" id="IPR036964">
    <property type="entry name" value="RASGEF_cat_dom_sf"/>
</dbReference>
<dbReference type="PROSITE" id="PS50009">
    <property type="entry name" value="RASGEF_CAT"/>
    <property type="match status" value="1"/>
</dbReference>
<evidence type="ECO:0000259" key="3">
    <source>
        <dbReference type="PROSITE" id="PS50009"/>
    </source>
</evidence>
<evidence type="ECO:0000313" key="5">
    <source>
        <dbReference type="Proteomes" id="UP000792457"/>
    </source>
</evidence>
<dbReference type="SMART" id="SM00147">
    <property type="entry name" value="RasGEF"/>
    <property type="match status" value="1"/>
</dbReference>
<reference evidence="4" key="1">
    <citation type="submission" date="2013-04" db="EMBL/GenBank/DDBJ databases">
        <authorList>
            <person name="Qu J."/>
            <person name="Murali S.C."/>
            <person name="Bandaranaike D."/>
            <person name="Bellair M."/>
            <person name="Blankenburg K."/>
            <person name="Chao H."/>
            <person name="Dinh H."/>
            <person name="Doddapaneni H."/>
            <person name="Downs B."/>
            <person name="Dugan-Rocha S."/>
            <person name="Elkadiri S."/>
            <person name="Gnanaolivu R.D."/>
            <person name="Hernandez B."/>
            <person name="Javaid M."/>
            <person name="Jayaseelan J.C."/>
            <person name="Lee S."/>
            <person name="Li M."/>
            <person name="Ming W."/>
            <person name="Munidasa M."/>
            <person name="Muniz J."/>
            <person name="Nguyen L."/>
            <person name="Ongeri F."/>
            <person name="Osuji N."/>
            <person name="Pu L.-L."/>
            <person name="Puazo M."/>
            <person name="Qu C."/>
            <person name="Quiroz J."/>
            <person name="Raj R."/>
            <person name="Weissenberger G."/>
            <person name="Xin Y."/>
            <person name="Zou X."/>
            <person name="Han Y."/>
            <person name="Richards S."/>
            <person name="Worley K."/>
            <person name="Muzny D."/>
            <person name="Gibbs R."/>
        </authorList>
    </citation>
    <scope>NUCLEOTIDE SEQUENCE</scope>
    <source>
        <strain evidence="4">Sampled in the wild</strain>
    </source>
</reference>
<feature type="non-terminal residue" evidence="4">
    <location>
        <position position="447"/>
    </location>
</feature>
<gene>
    <name evidence="4" type="ORF">J437_LFUL015880</name>
</gene>
<feature type="domain" description="Ras-GEF" evidence="3">
    <location>
        <begin position="55"/>
        <end position="317"/>
    </location>
</feature>
<dbReference type="EMBL" id="KZ308141">
    <property type="protein sequence ID" value="KAG8222683.1"/>
    <property type="molecule type" value="Genomic_DNA"/>
</dbReference>